<sequence>MTSAAYLFPAGVLVGSDGYPVSAPLHRLGLSRERPPGNAGVRLGGRPTALPPRPSERDSPASSTSLRVDLEPAREEIRELRAERDQFQRNARHITDPAIRSLPVIGAADQFIDSADVLGHCEMTRTVTRALINRNQALALQRPTP</sequence>
<evidence type="ECO:0000313" key="3">
    <source>
        <dbReference type="Proteomes" id="UP001333996"/>
    </source>
</evidence>
<evidence type="ECO:0000313" key="2">
    <source>
        <dbReference type="EMBL" id="MED7822023.1"/>
    </source>
</evidence>
<dbReference type="Proteomes" id="UP001333996">
    <property type="component" value="Unassembled WGS sequence"/>
</dbReference>
<proteinExistence type="predicted"/>
<protein>
    <submittedName>
        <fullName evidence="2">Uncharacterized protein</fullName>
    </submittedName>
</protein>
<name>A0ABU7FDY6_9ACTN</name>
<reference evidence="2" key="1">
    <citation type="submission" date="2024-01" db="EMBL/GenBank/DDBJ databases">
        <title>First draft genome sequence data of TA4-1, the type strain of Gram-positive actinobacterium Streptomyces chiangmaiensis.</title>
        <authorList>
            <person name="Yasawong M."/>
            <person name="Nantapong N."/>
        </authorList>
    </citation>
    <scope>NUCLEOTIDE SEQUENCE</scope>
    <source>
        <strain evidence="2">TA4-1</strain>
    </source>
</reference>
<comment type="caution">
    <text evidence="2">The sequence shown here is derived from an EMBL/GenBank/DDBJ whole genome shotgun (WGS) entry which is preliminary data.</text>
</comment>
<dbReference type="EMBL" id="JAYWVC010000018">
    <property type="protein sequence ID" value="MED7822023.1"/>
    <property type="molecule type" value="Genomic_DNA"/>
</dbReference>
<evidence type="ECO:0000256" key="1">
    <source>
        <dbReference type="SAM" id="MobiDB-lite"/>
    </source>
</evidence>
<dbReference type="RefSeq" id="WP_329506321.1">
    <property type="nucleotide sequence ID" value="NZ_BAAAYZ010000028.1"/>
</dbReference>
<feature type="region of interest" description="Disordered" evidence="1">
    <location>
        <begin position="28"/>
        <end position="72"/>
    </location>
</feature>
<accession>A0ABU7FDY6</accession>
<keyword evidence="3" id="KW-1185">Reference proteome</keyword>
<organism evidence="2 3">
    <name type="scientific">Streptomyces chiangmaiensis</name>
    <dbReference type="NCBI Taxonomy" id="766497"/>
    <lineage>
        <taxon>Bacteria</taxon>
        <taxon>Bacillati</taxon>
        <taxon>Actinomycetota</taxon>
        <taxon>Actinomycetes</taxon>
        <taxon>Kitasatosporales</taxon>
        <taxon>Streptomycetaceae</taxon>
        <taxon>Streptomyces</taxon>
    </lineage>
</organism>
<gene>
    <name evidence="2" type="ORF">VXC91_08510</name>
</gene>